<feature type="transmembrane region" description="Helical" evidence="11">
    <location>
        <begin position="12"/>
        <end position="34"/>
    </location>
</feature>
<protein>
    <recommendedName>
        <fullName evidence="3">histidine kinase</fullName>
        <ecNumber evidence="3">2.7.13.3</ecNumber>
    </recommendedName>
</protein>
<sequence>MPAGSLFKSTAVRLAILYIALFVIAYLLANIAAYQMVVRFLDERLNASVMERYREITTAYEARGLGGAVQMIESHGPAIRGQETIYTLRRAVGEPIAGNSDLSDVPEGFSTLRPEDQNGSAPLYKLFKGSLGDNDLIVGISYDDTDRLAHIVLTSFGWATAIILVVGMTGAAILAYRTRERIIVLSQTAHAIGHGALSRRLPVSSRMDDIDILSSEVNIALSRLEMSVVVLKQVSTDIAHDLKTPIGRTFLMLEDALQSDETDAMRDGIEAALAELASIAKTFDALLRIAQLESQSRTANFTIFDLKPLVDDLYEIYDATASEAGYSLTLDGTTAACWIEGDPDLIRQLIANLLANAMRHTPAGSQIVLSLSHRSRLIHLSVADNGPGIPPEDHARVFDRFYRVEKSRTTAGTGLGLSLVKAIADLHGARMMLFDNAPGLRVVAEFPEAKAVDGNAPDRQPG</sequence>
<keyword evidence="10 11" id="KW-0472">Membrane</keyword>
<evidence type="ECO:0000259" key="12">
    <source>
        <dbReference type="PROSITE" id="PS50109"/>
    </source>
</evidence>
<dbReference type="Gene3D" id="1.10.287.130">
    <property type="match status" value="1"/>
</dbReference>
<name>A0A6N8SB08_9HYPH</name>
<dbReference type="SUPFAM" id="SSF47384">
    <property type="entry name" value="Homodimeric domain of signal transducing histidine kinase"/>
    <property type="match status" value="1"/>
</dbReference>
<dbReference type="GO" id="GO:0000155">
    <property type="term" value="F:phosphorelay sensor kinase activity"/>
    <property type="evidence" value="ECO:0007669"/>
    <property type="project" value="InterPro"/>
</dbReference>
<keyword evidence="7" id="KW-0418">Kinase</keyword>
<evidence type="ECO:0000256" key="11">
    <source>
        <dbReference type="SAM" id="Phobius"/>
    </source>
</evidence>
<evidence type="ECO:0000256" key="9">
    <source>
        <dbReference type="ARBA" id="ARBA00023012"/>
    </source>
</evidence>
<evidence type="ECO:0000313" key="15">
    <source>
        <dbReference type="Proteomes" id="UP000435802"/>
    </source>
</evidence>
<comment type="caution">
    <text evidence="14">The sequence shown here is derived from an EMBL/GenBank/DDBJ whole genome shotgun (WGS) entry which is preliminary data.</text>
</comment>
<dbReference type="PRINTS" id="PR00344">
    <property type="entry name" value="BCTRLSENSOR"/>
</dbReference>
<dbReference type="InterPro" id="IPR003660">
    <property type="entry name" value="HAMP_dom"/>
</dbReference>
<dbReference type="InterPro" id="IPR005467">
    <property type="entry name" value="His_kinase_dom"/>
</dbReference>
<dbReference type="PANTHER" id="PTHR45436">
    <property type="entry name" value="SENSOR HISTIDINE KINASE YKOH"/>
    <property type="match status" value="1"/>
</dbReference>
<feature type="domain" description="Histidine kinase" evidence="12">
    <location>
        <begin position="237"/>
        <end position="450"/>
    </location>
</feature>
<dbReference type="FunFam" id="3.30.565.10:FF:000006">
    <property type="entry name" value="Sensor histidine kinase WalK"/>
    <property type="match status" value="1"/>
</dbReference>
<dbReference type="CDD" id="cd00075">
    <property type="entry name" value="HATPase"/>
    <property type="match status" value="1"/>
</dbReference>
<keyword evidence="6 11" id="KW-0812">Transmembrane</keyword>
<dbReference type="EMBL" id="WUMK01000003">
    <property type="protein sequence ID" value="MXN45627.1"/>
    <property type="molecule type" value="Genomic_DNA"/>
</dbReference>
<evidence type="ECO:0000256" key="3">
    <source>
        <dbReference type="ARBA" id="ARBA00012438"/>
    </source>
</evidence>
<dbReference type="PANTHER" id="PTHR45436:SF8">
    <property type="entry name" value="HISTIDINE KINASE"/>
    <property type="match status" value="1"/>
</dbReference>
<comment type="catalytic activity">
    <reaction evidence="1">
        <text>ATP + protein L-histidine = ADP + protein N-phospho-L-histidine.</text>
        <dbReference type="EC" id="2.7.13.3"/>
    </reaction>
</comment>
<dbReference type="Gene3D" id="3.30.565.10">
    <property type="entry name" value="Histidine kinase-like ATPase, C-terminal domain"/>
    <property type="match status" value="1"/>
</dbReference>
<dbReference type="RefSeq" id="WP_160859069.1">
    <property type="nucleotide sequence ID" value="NZ_WUMK01000003.1"/>
</dbReference>
<dbReference type="InterPro" id="IPR004358">
    <property type="entry name" value="Sig_transdc_His_kin-like_C"/>
</dbReference>
<feature type="domain" description="HAMP" evidence="13">
    <location>
        <begin position="176"/>
        <end position="229"/>
    </location>
</feature>
<keyword evidence="15" id="KW-1185">Reference proteome</keyword>
<keyword evidence="9" id="KW-0902">Two-component regulatory system</keyword>
<dbReference type="GO" id="GO:0005886">
    <property type="term" value="C:plasma membrane"/>
    <property type="evidence" value="ECO:0007669"/>
    <property type="project" value="TreeGrafter"/>
</dbReference>
<keyword evidence="8 11" id="KW-1133">Transmembrane helix</keyword>
<dbReference type="PROSITE" id="PS50109">
    <property type="entry name" value="HIS_KIN"/>
    <property type="match status" value="1"/>
</dbReference>
<organism evidence="14 15">
    <name type="scientific">Shinella kummerowiae</name>
    <dbReference type="NCBI Taxonomy" id="417745"/>
    <lineage>
        <taxon>Bacteria</taxon>
        <taxon>Pseudomonadati</taxon>
        <taxon>Pseudomonadota</taxon>
        <taxon>Alphaproteobacteria</taxon>
        <taxon>Hyphomicrobiales</taxon>
        <taxon>Rhizobiaceae</taxon>
        <taxon>Shinella</taxon>
    </lineage>
</organism>
<evidence type="ECO:0000256" key="5">
    <source>
        <dbReference type="ARBA" id="ARBA00022679"/>
    </source>
</evidence>
<accession>A0A6N8SB08</accession>
<keyword evidence="4" id="KW-0597">Phosphoprotein</keyword>
<reference evidence="14 15" key="1">
    <citation type="submission" date="2019-12" db="EMBL/GenBank/DDBJ databases">
        <title>Shinella kummerowiae sp. nov., a symbiotic bacterium isolated from root nodules of the herbal legume Kummerowia stipulacea.</title>
        <authorList>
            <person name="Gao J."/>
        </authorList>
    </citation>
    <scope>NUCLEOTIDE SEQUENCE [LARGE SCALE GENOMIC DNA]</scope>
    <source>
        <strain evidence="14 15">CCBAU 25048</strain>
    </source>
</reference>
<evidence type="ECO:0000256" key="8">
    <source>
        <dbReference type="ARBA" id="ARBA00022989"/>
    </source>
</evidence>
<evidence type="ECO:0000259" key="13">
    <source>
        <dbReference type="PROSITE" id="PS50885"/>
    </source>
</evidence>
<dbReference type="Proteomes" id="UP000435802">
    <property type="component" value="Unassembled WGS sequence"/>
</dbReference>
<evidence type="ECO:0000256" key="2">
    <source>
        <dbReference type="ARBA" id="ARBA00004370"/>
    </source>
</evidence>
<keyword evidence="5" id="KW-0808">Transferase</keyword>
<dbReference type="InterPro" id="IPR036890">
    <property type="entry name" value="HATPase_C_sf"/>
</dbReference>
<evidence type="ECO:0000256" key="10">
    <source>
        <dbReference type="ARBA" id="ARBA00023136"/>
    </source>
</evidence>
<dbReference type="InterPro" id="IPR050428">
    <property type="entry name" value="TCS_sensor_his_kinase"/>
</dbReference>
<gene>
    <name evidence="14" type="ORF">GR138_10510</name>
</gene>
<dbReference type="SUPFAM" id="SSF55874">
    <property type="entry name" value="ATPase domain of HSP90 chaperone/DNA topoisomerase II/histidine kinase"/>
    <property type="match status" value="1"/>
</dbReference>
<dbReference type="OrthoDB" id="9815202at2"/>
<dbReference type="InterPro" id="IPR003594">
    <property type="entry name" value="HATPase_dom"/>
</dbReference>
<evidence type="ECO:0000256" key="1">
    <source>
        <dbReference type="ARBA" id="ARBA00000085"/>
    </source>
</evidence>
<proteinExistence type="predicted"/>
<evidence type="ECO:0000256" key="7">
    <source>
        <dbReference type="ARBA" id="ARBA00022777"/>
    </source>
</evidence>
<dbReference type="PROSITE" id="PS50885">
    <property type="entry name" value="HAMP"/>
    <property type="match status" value="1"/>
</dbReference>
<evidence type="ECO:0000256" key="4">
    <source>
        <dbReference type="ARBA" id="ARBA00022553"/>
    </source>
</evidence>
<dbReference type="InterPro" id="IPR036097">
    <property type="entry name" value="HisK_dim/P_sf"/>
</dbReference>
<dbReference type="SMART" id="SM00387">
    <property type="entry name" value="HATPase_c"/>
    <property type="match status" value="1"/>
</dbReference>
<feature type="transmembrane region" description="Helical" evidence="11">
    <location>
        <begin position="156"/>
        <end position="176"/>
    </location>
</feature>
<dbReference type="EC" id="2.7.13.3" evidence="3"/>
<dbReference type="AlphaFoldDB" id="A0A6N8SB08"/>
<dbReference type="Pfam" id="PF02518">
    <property type="entry name" value="HATPase_c"/>
    <property type="match status" value="1"/>
</dbReference>
<comment type="subcellular location">
    <subcellularLocation>
        <location evidence="2">Membrane</location>
    </subcellularLocation>
</comment>
<evidence type="ECO:0000256" key="6">
    <source>
        <dbReference type="ARBA" id="ARBA00022692"/>
    </source>
</evidence>
<evidence type="ECO:0000313" key="14">
    <source>
        <dbReference type="EMBL" id="MXN45627.1"/>
    </source>
</evidence>